<feature type="compositionally biased region" description="Polar residues" evidence="5">
    <location>
        <begin position="1106"/>
        <end position="1119"/>
    </location>
</feature>
<dbReference type="PANTHER" id="PTHR10037">
    <property type="entry name" value="VOLTAGE-GATED CATION CHANNEL CALCIUM AND SODIUM"/>
    <property type="match status" value="1"/>
</dbReference>
<name>A0A7R9KIF3_9ACAR</name>
<feature type="compositionally biased region" description="Basic residues" evidence="5">
    <location>
        <begin position="1061"/>
        <end position="1071"/>
    </location>
</feature>
<reference evidence="8" key="1">
    <citation type="submission" date="2020-11" db="EMBL/GenBank/DDBJ databases">
        <authorList>
            <person name="Tran Van P."/>
        </authorList>
    </citation>
    <scope>NUCLEOTIDE SEQUENCE</scope>
</reference>
<feature type="compositionally biased region" description="Basic and acidic residues" evidence="5">
    <location>
        <begin position="1095"/>
        <end position="1105"/>
    </location>
</feature>
<feature type="transmembrane region" description="Helical" evidence="6">
    <location>
        <begin position="136"/>
        <end position="155"/>
    </location>
</feature>
<dbReference type="GO" id="GO:0005248">
    <property type="term" value="F:voltage-gated sodium channel activity"/>
    <property type="evidence" value="ECO:0007669"/>
    <property type="project" value="TreeGrafter"/>
</dbReference>
<dbReference type="InterPro" id="IPR005821">
    <property type="entry name" value="Ion_trans_dom"/>
</dbReference>
<dbReference type="GO" id="GO:0070509">
    <property type="term" value="P:calcium ion import"/>
    <property type="evidence" value="ECO:0007669"/>
    <property type="project" value="TreeGrafter"/>
</dbReference>
<feature type="region of interest" description="Disordered" evidence="5">
    <location>
        <begin position="1050"/>
        <end position="1149"/>
    </location>
</feature>
<evidence type="ECO:0000256" key="5">
    <source>
        <dbReference type="SAM" id="MobiDB-lite"/>
    </source>
</evidence>
<dbReference type="InterPro" id="IPR043203">
    <property type="entry name" value="VGCC_Ca_Na"/>
</dbReference>
<dbReference type="GO" id="GO:0008332">
    <property type="term" value="F:low voltage-gated calcium channel activity"/>
    <property type="evidence" value="ECO:0007669"/>
    <property type="project" value="TreeGrafter"/>
</dbReference>
<dbReference type="FunFam" id="1.10.287.70:FF:000125">
    <property type="entry name" value="Voltage-dependent T-type calcium channel subunit alpha"/>
    <property type="match status" value="1"/>
</dbReference>
<keyword evidence="9" id="KW-1185">Reference proteome</keyword>
<feature type="region of interest" description="Disordered" evidence="5">
    <location>
        <begin position="1008"/>
        <end position="1034"/>
    </location>
</feature>
<evidence type="ECO:0000256" key="2">
    <source>
        <dbReference type="ARBA" id="ARBA00022692"/>
    </source>
</evidence>
<keyword evidence="3 6" id="KW-1133">Transmembrane helix</keyword>
<evidence type="ECO:0000256" key="6">
    <source>
        <dbReference type="SAM" id="Phobius"/>
    </source>
</evidence>
<feature type="transmembrane region" description="Helical" evidence="6">
    <location>
        <begin position="729"/>
        <end position="751"/>
    </location>
</feature>
<feature type="transmembrane region" description="Helical" evidence="6">
    <location>
        <begin position="12"/>
        <end position="34"/>
    </location>
</feature>
<dbReference type="InterPro" id="IPR027359">
    <property type="entry name" value="Volt_channel_dom_sf"/>
</dbReference>
<feature type="compositionally biased region" description="Low complexity" evidence="5">
    <location>
        <begin position="1008"/>
        <end position="1023"/>
    </location>
</feature>
<dbReference type="GO" id="GO:0043005">
    <property type="term" value="C:neuron projection"/>
    <property type="evidence" value="ECO:0007669"/>
    <property type="project" value="TreeGrafter"/>
</dbReference>
<proteinExistence type="predicted"/>
<evidence type="ECO:0000259" key="7">
    <source>
        <dbReference type="Pfam" id="PF00520"/>
    </source>
</evidence>
<feature type="transmembrane region" description="Helical" evidence="6">
    <location>
        <begin position="822"/>
        <end position="846"/>
    </location>
</feature>
<keyword evidence="2 6" id="KW-0812">Transmembrane</keyword>
<dbReference type="Pfam" id="PF00520">
    <property type="entry name" value="Ion_trans"/>
    <property type="match status" value="2"/>
</dbReference>
<feature type="domain" description="Ion transport" evidence="7">
    <location>
        <begin position="1"/>
        <end position="207"/>
    </location>
</feature>
<accession>A0A7R9KIF3</accession>
<dbReference type="GO" id="GO:0086010">
    <property type="term" value="P:membrane depolarization during action potential"/>
    <property type="evidence" value="ECO:0007669"/>
    <property type="project" value="TreeGrafter"/>
</dbReference>
<keyword evidence="4 6" id="KW-0472">Membrane</keyword>
<evidence type="ECO:0000313" key="9">
    <source>
        <dbReference type="Proteomes" id="UP000759131"/>
    </source>
</evidence>
<dbReference type="SUPFAM" id="SSF81324">
    <property type="entry name" value="Voltage-gated potassium channels"/>
    <property type="match status" value="2"/>
</dbReference>
<sequence>MRILVMLLLDTLPMLGNVLMLCFFVFFIFGIIGVQLWAGLLRQRCHLVLPPNISNPSPIASYYQNPDADKEYICALDKDNGMHRCVDLPPSRYYHLVCQDRARPDSYNDPNDTNCVNWNQYYTQCRAGDKNPFQDAISFDNVGMAWTAIFLVISLEGWSDIMYYVQDAHSFWDWIYFVLLIVIGSFFMINLCLVVIATQFSETKKREMERMRQERARCHSMSTLASYSASEANNCYAALIKYLAHLWRKSRRNTLRWYRSRHKGSKTGIPADMMAGITEIVAPHTITLSAGKRLHKRSGGGKKSRKKYNIKNHTYVTTGDHKSTDPYQQPLTTASSGAVTPKGPKPKRCDKLNAKQWSPQSTSARFTQCLISTTTAADTAANTPAPRASPEISDIDVNYSPARNSDINGEPLIQTSTAIIAENKSHNRLINKSSNNSNNNNNNNHKYCANRDRDECKESAVSIIPHQNYVQTVDCVKKGPDVCGGADSQAFKTFHLNAVKSGRHGSAPTLLFLRPTPSPTFSPTFVTLRGGAGGVGGAETREPLQSITETIGSCGQSEAGWSNTECSWDDDNDDQNSVNRHNHKDSTKCFTCWDGIQTVLKVIVNHDYFDRAIFLAILMNTLCMGIEYHQQPPSLTQMVEISNVIFTAIFGFEMVLKLSADGFYTYISSGFNVFDGSIVLLSLLELLEEHGSGLSVLRSFRLLRILKLVRFMPALRRQLVIMLRTIDNVAVFFALLLLFIFIFSCLGMHLFGGLFCTVVQQSDGAKRHCDCTDIRDPKINCRPNRKHFDNILWATITVFQILTQEDWNVVLFNGMERTSPYAALYFVALMTFGNYVLFNLLVAILVEGFSQEPSEKKPSESDDMSDDQEVKKEKLIYFYGPEDNLEREIQLLSNSAVGYEMSESLRERKESNAGAGGVVASAGITLGLPPIITHTAATPQGSPNATLEPSRSFQTSPLALHIQAASLCSINQTFENYTPPGSTRNVASLSVPSNHFVPQFLQRRRSSAGSVSGAASGDSLAVSTPGSRRGSCLSAAETANTNRVVASICRIQRRGSNTSRRSSHSHQRKKSSDRQILVSADRSDSDTDSETFDNSSDRRHNEREGSVTTEADVNHQSCNGDLLALNTGHNNNSSDNNHNRNTRCSIPRN</sequence>
<feature type="transmembrane region" description="Helical" evidence="6">
    <location>
        <begin position="175"/>
        <end position="200"/>
    </location>
</feature>
<dbReference type="Proteomes" id="UP000759131">
    <property type="component" value="Unassembled WGS sequence"/>
</dbReference>
<dbReference type="PANTHER" id="PTHR10037:SF230">
    <property type="entry name" value="CA[2+]-CHANNEL PROTEIN ALPHA[[1]] SUBUNIT T, ISOFORM F"/>
    <property type="match status" value="1"/>
</dbReference>
<feature type="region of interest" description="Disordered" evidence="5">
    <location>
        <begin position="288"/>
        <end position="358"/>
    </location>
</feature>
<feature type="domain" description="Ion transport" evidence="7">
    <location>
        <begin position="607"/>
        <end position="854"/>
    </location>
</feature>
<dbReference type="EMBL" id="CAJPIZ010001129">
    <property type="protein sequence ID" value="CAG2102930.1"/>
    <property type="molecule type" value="Genomic_DNA"/>
</dbReference>
<feature type="compositionally biased region" description="Basic residues" evidence="5">
    <location>
        <begin position="292"/>
        <end position="310"/>
    </location>
</feature>
<organism evidence="8">
    <name type="scientific">Medioppia subpectinata</name>
    <dbReference type="NCBI Taxonomy" id="1979941"/>
    <lineage>
        <taxon>Eukaryota</taxon>
        <taxon>Metazoa</taxon>
        <taxon>Ecdysozoa</taxon>
        <taxon>Arthropoda</taxon>
        <taxon>Chelicerata</taxon>
        <taxon>Arachnida</taxon>
        <taxon>Acari</taxon>
        <taxon>Acariformes</taxon>
        <taxon>Sarcoptiformes</taxon>
        <taxon>Oribatida</taxon>
        <taxon>Brachypylina</taxon>
        <taxon>Oppioidea</taxon>
        <taxon>Oppiidae</taxon>
        <taxon>Medioppia</taxon>
    </lineage>
</organism>
<evidence type="ECO:0000313" key="8">
    <source>
        <dbReference type="EMBL" id="CAD7622500.1"/>
    </source>
</evidence>
<evidence type="ECO:0000256" key="4">
    <source>
        <dbReference type="ARBA" id="ARBA00023136"/>
    </source>
</evidence>
<protein>
    <recommendedName>
        <fullName evidence="7">Ion transport domain-containing protein</fullName>
    </recommendedName>
</protein>
<dbReference type="EMBL" id="OC855704">
    <property type="protein sequence ID" value="CAD7622500.1"/>
    <property type="molecule type" value="Genomic_DNA"/>
</dbReference>
<dbReference type="Gene3D" id="1.10.287.70">
    <property type="match status" value="2"/>
</dbReference>
<feature type="compositionally biased region" description="Low complexity" evidence="5">
    <location>
        <begin position="1126"/>
        <end position="1136"/>
    </location>
</feature>
<dbReference type="Gene3D" id="1.20.120.350">
    <property type="entry name" value="Voltage-gated potassium channels. Chain C"/>
    <property type="match status" value="1"/>
</dbReference>
<dbReference type="AlphaFoldDB" id="A0A7R9KIF3"/>
<evidence type="ECO:0000256" key="3">
    <source>
        <dbReference type="ARBA" id="ARBA00022989"/>
    </source>
</evidence>
<dbReference type="OrthoDB" id="416585at2759"/>
<gene>
    <name evidence="8" type="ORF">OSB1V03_LOCUS2963</name>
</gene>
<dbReference type="GO" id="GO:0001518">
    <property type="term" value="C:voltage-gated sodium channel complex"/>
    <property type="evidence" value="ECO:0007669"/>
    <property type="project" value="TreeGrafter"/>
</dbReference>
<comment type="subcellular location">
    <subcellularLocation>
        <location evidence="1">Membrane</location>
        <topology evidence="1">Multi-pass membrane protein</topology>
    </subcellularLocation>
</comment>
<evidence type="ECO:0000256" key="1">
    <source>
        <dbReference type="ARBA" id="ARBA00004141"/>
    </source>
</evidence>
<dbReference type="FunFam" id="1.20.120.350:FF:000007">
    <property type="entry name" value="Voltage-dependent T-type calcium channel subunit alpha"/>
    <property type="match status" value="1"/>
</dbReference>
<feature type="compositionally biased region" description="Polar residues" evidence="5">
    <location>
        <begin position="325"/>
        <end position="338"/>
    </location>
</feature>